<sequence length="241" mass="26854">MSLDWGPLRFVLLLLFLLTWSGNGNEGSVAGSCHCDKRISSSSPPKVKLVDYLRKHLKTYDRCRSYVRFQLRSQSVCGGSNDQWVLELVSCFDLRECGSAYWKSSIHQEHSLHPSTLIPEPTEGAPPYNSTPAQIQHTTLLPGSLPLDKAFTHIIETTMPTLGYSLETGPEAEGNHKRLEEKAGLTAGTSIIAPVLSLLVIIFFLTGVLLYVLCKRKREQSQQYTPDLKHHYIPVTSDSNA</sequence>
<organism evidence="1 2">
    <name type="scientific">Castor canadensis</name>
    <name type="common">American beaver</name>
    <dbReference type="NCBI Taxonomy" id="51338"/>
    <lineage>
        <taxon>Eukaryota</taxon>
        <taxon>Metazoa</taxon>
        <taxon>Chordata</taxon>
        <taxon>Craniata</taxon>
        <taxon>Vertebrata</taxon>
        <taxon>Euteleostomi</taxon>
        <taxon>Mammalia</taxon>
        <taxon>Eutheria</taxon>
        <taxon>Euarchontoglires</taxon>
        <taxon>Glires</taxon>
        <taxon>Rodentia</taxon>
        <taxon>Castorimorpha</taxon>
        <taxon>Castoridae</taxon>
        <taxon>Castor</taxon>
    </lineage>
</organism>
<accession>A0AC58KDZ2</accession>
<proteinExistence type="predicted"/>
<keyword evidence="1" id="KW-1185">Reference proteome</keyword>
<reference evidence="2" key="1">
    <citation type="submission" date="2025-08" db="UniProtKB">
        <authorList>
            <consortium name="RefSeq"/>
        </authorList>
    </citation>
    <scope>IDENTIFICATION</scope>
</reference>
<protein>
    <submittedName>
        <fullName evidence="2">C-X-C motif chemokine 16</fullName>
    </submittedName>
</protein>
<dbReference type="Proteomes" id="UP001732720">
    <property type="component" value="Chromosome 11"/>
</dbReference>
<evidence type="ECO:0000313" key="2">
    <source>
        <dbReference type="RefSeq" id="XP_073903154.1"/>
    </source>
</evidence>
<gene>
    <name evidence="2" type="primary">Cxcl16</name>
</gene>
<name>A0AC58KDZ2_CASCN</name>
<dbReference type="RefSeq" id="XP_073903154.1">
    <property type="nucleotide sequence ID" value="XM_074047053.1"/>
</dbReference>
<evidence type="ECO:0000313" key="1">
    <source>
        <dbReference type="Proteomes" id="UP001732720"/>
    </source>
</evidence>